<evidence type="ECO:0000256" key="1">
    <source>
        <dbReference type="SAM" id="MobiDB-lite"/>
    </source>
</evidence>
<sequence length="91" mass="9232">MDVATSIAAIAALLLGTGDGTRRAGETWEMCRTCMHDRSVAIANIGGVSCDGYCAGTGAAAKLQIKRSTPDPSARHARPKANAVSSNSGIA</sequence>
<reference evidence="2 3" key="1">
    <citation type="submission" date="2014-01" db="EMBL/GenBank/DDBJ databases">
        <title>Genome sequence and analysis of Xanthomonas arboricola pv. pruni.</title>
        <authorList>
            <person name="Fujikawa T."/>
            <person name="Nakazono-Nagaoka E."/>
        </authorList>
    </citation>
    <scope>NUCLEOTIDE SEQUENCE [LARGE SCALE GENOMIC DNA]</scope>
    <source>
        <strain evidence="3">MAFF 311562</strain>
    </source>
</reference>
<dbReference type="Proteomes" id="UP000019143">
    <property type="component" value="Unassembled WGS sequence"/>
</dbReference>
<organism evidence="2 3">
    <name type="scientific">Xanthomonas arboricola pv. pruni str. MAFF 311562</name>
    <dbReference type="NCBI Taxonomy" id="1414836"/>
    <lineage>
        <taxon>Bacteria</taxon>
        <taxon>Pseudomonadati</taxon>
        <taxon>Pseudomonadota</taxon>
        <taxon>Gammaproteobacteria</taxon>
        <taxon>Lysobacterales</taxon>
        <taxon>Lysobacteraceae</taxon>
        <taxon>Xanthomonas</taxon>
    </lineage>
</organism>
<evidence type="ECO:0000313" key="2">
    <source>
        <dbReference type="EMBL" id="GAE50464.1"/>
    </source>
</evidence>
<dbReference type="EMBL" id="BAVB01000254">
    <property type="protein sequence ID" value="GAE50464.1"/>
    <property type="molecule type" value="Genomic_DNA"/>
</dbReference>
<name>W4S3I5_9XANT</name>
<comment type="caution">
    <text evidence="2">The sequence shown here is derived from an EMBL/GenBank/DDBJ whole genome shotgun (WGS) entry which is preliminary data.</text>
</comment>
<dbReference type="AlphaFoldDB" id="W4S3I5"/>
<feature type="region of interest" description="Disordered" evidence="1">
    <location>
        <begin position="66"/>
        <end position="91"/>
    </location>
</feature>
<protein>
    <submittedName>
        <fullName evidence="2">Uncharacterized protein</fullName>
    </submittedName>
</protein>
<accession>W4S3I5</accession>
<gene>
    <name evidence="2" type="ORF">XPU_1996</name>
</gene>
<evidence type="ECO:0000313" key="3">
    <source>
        <dbReference type="Proteomes" id="UP000019143"/>
    </source>
</evidence>
<proteinExistence type="predicted"/>